<feature type="domain" description="HTH araC/xylS-type" evidence="4">
    <location>
        <begin position="220"/>
        <end position="318"/>
    </location>
</feature>
<dbReference type="Gene3D" id="3.40.50.880">
    <property type="match status" value="1"/>
</dbReference>
<name>A0A1G6N5G3_9SPHI</name>
<keyword evidence="3" id="KW-0804">Transcription</keyword>
<reference evidence="6" key="1">
    <citation type="submission" date="2016-10" db="EMBL/GenBank/DDBJ databases">
        <authorList>
            <person name="Varghese N."/>
            <person name="Submissions S."/>
        </authorList>
    </citation>
    <scope>NUCLEOTIDE SEQUENCE [LARGE SCALE GENOMIC DNA]</scope>
    <source>
        <strain evidence="6">DSM 18609</strain>
    </source>
</reference>
<keyword evidence="1" id="KW-0805">Transcription regulation</keyword>
<dbReference type="PRINTS" id="PR00032">
    <property type="entry name" value="HTHARAC"/>
</dbReference>
<dbReference type="GO" id="GO:0043565">
    <property type="term" value="F:sequence-specific DNA binding"/>
    <property type="evidence" value="ECO:0007669"/>
    <property type="project" value="InterPro"/>
</dbReference>
<dbReference type="Pfam" id="PF01965">
    <property type="entry name" value="DJ-1_PfpI"/>
    <property type="match status" value="1"/>
</dbReference>
<evidence type="ECO:0000259" key="4">
    <source>
        <dbReference type="PROSITE" id="PS01124"/>
    </source>
</evidence>
<dbReference type="Pfam" id="PF12833">
    <property type="entry name" value="HTH_18"/>
    <property type="match status" value="1"/>
</dbReference>
<accession>A0A1G6N5G3</accession>
<keyword evidence="6" id="KW-1185">Reference proteome</keyword>
<dbReference type="RefSeq" id="WP_090766082.1">
    <property type="nucleotide sequence ID" value="NZ_FMZH01000002.1"/>
</dbReference>
<dbReference type="PANTHER" id="PTHR43130">
    <property type="entry name" value="ARAC-FAMILY TRANSCRIPTIONAL REGULATOR"/>
    <property type="match status" value="1"/>
</dbReference>
<dbReference type="InterPro" id="IPR002818">
    <property type="entry name" value="DJ-1/PfpI"/>
</dbReference>
<dbReference type="InterPro" id="IPR020449">
    <property type="entry name" value="Tscrpt_reg_AraC-type_HTH"/>
</dbReference>
<dbReference type="SUPFAM" id="SSF52317">
    <property type="entry name" value="Class I glutamine amidotransferase-like"/>
    <property type="match status" value="1"/>
</dbReference>
<dbReference type="SUPFAM" id="SSF46689">
    <property type="entry name" value="Homeodomain-like"/>
    <property type="match status" value="2"/>
</dbReference>
<dbReference type="EMBL" id="FMZH01000002">
    <property type="protein sequence ID" value="SDC62466.1"/>
    <property type="molecule type" value="Genomic_DNA"/>
</dbReference>
<dbReference type="InterPro" id="IPR018060">
    <property type="entry name" value="HTH_AraC"/>
</dbReference>
<organism evidence="5 6">
    <name type="scientific">Pedobacter soli</name>
    <dbReference type="NCBI Taxonomy" id="390242"/>
    <lineage>
        <taxon>Bacteria</taxon>
        <taxon>Pseudomonadati</taxon>
        <taxon>Bacteroidota</taxon>
        <taxon>Sphingobacteriia</taxon>
        <taxon>Sphingobacteriales</taxon>
        <taxon>Sphingobacteriaceae</taxon>
        <taxon>Pedobacter</taxon>
    </lineage>
</organism>
<dbReference type="AlphaFoldDB" id="A0A1G6N5G3"/>
<dbReference type="Proteomes" id="UP000199455">
    <property type="component" value="Unassembled WGS sequence"/>
</dbReference>
<dbReference type="Gene3D" id="1.10.10.60">
    <property type="entry name" value="Homeodomain-like"/>
    <property type="match status" value="2"/>
</dbReference>
<dbReference type="InterPro" id="IPR052158">
    <property type="entry name" value="INH-QAR"/>
</dbReference>
<dbReference type="CDD" id="cd03138">
    <property type="entry name" value="GATase1_AraC_2"/>
    <property type="match status" value="1"/>
</dbReference>
<dbReference type="GO" id="GO:0003700">
    <property type="term" value="F:DNA-binding transcription factor activity"/>
    <property type="evidence" value="ECO:0007669"/>
    <property type="project" value="InterPro"/>
</dbReference>
<dbReference type="SMART" id="SM00342">
    <property type="entry name" value="HTH_ARAC"/>
    <property type="match status" value="1"/>
</dbReference>
<dbReference type="STRING" id="390242.SAMN04488024_102554"/>
<dbReference type="InterPro" id="IPR009057">
    <property type="entry name" value="Homeodomain-like_sf"/>
</dbReference>
<evidence type="ECO:0000256" key="2">
    <source>
        <dbReference type="ARBA" id="ARBA00023125"/>
    </source>
</evidence>
<gene>
    <name evidence="5" type="ORF">SAMN04488024_102554</name>
</gene>
<protein>
    <submittedName>
        <fullName evidence="5">Transcriptional regulator, AraC family with amidase-like domain</fullName>
    </submittedName>
</protein>
<dbReference type="PROSITE" id="PS01124">
    <property type="entry name" value="HTH_ARAC_FAMILY_2"/>
    <property type="match status" value="1"/>
</dbReference>
<evidence type="ECO:0000313" key="5">
    <source>
        <dbReference type="EMBL" id="SDC62466.1"/>
    </source>
</evidence>
<sequence>MKHVSILIPETAVIEAIADPRYLFTAVNEFLQASGKLPLFKVELVAMTKEVRLNNSLFSVHADKLLHEVENTDLIFVPAISGNVDYAMDTNRDLLPWITKHHAKGAEVASLCLGAFLLAATGLLNGRKCSTHWLFANQFKEMFPDVELVDGSIITDAQGLYSSGGANSYWNLLLYLVEKYTDRDTAILAAKYFAIDIDRESQLAFMMFQGQKGHEDAKIKKAQEFIDGNYQDKITVDQLADMLALGRRSFERRFKSATKNTVIEYIQRVKIEAAKRSFESSRKNITEVMFDVGYTDTKSFRDVFKKITGLTPIEYRNKYHKAAPVLQQV</sequence>
<dbReference type="PANTHER" id="PTHR43130:SF11">
    <property type="entry name" value="TRANSCRIPTIONAL REGULATORY PROTEIN"/>
    <property type="match status" value="1"/>
</dbReference>
<dbReference type="InterPro" id="IPR029062">
    <property type="entry name" value="Class_I_gatase-like"/>
</dbReference>
<proteinExistence type="predicted"/>
<evidence type="ECO:0000313" key="6">
    <source>
        <dbReference type="Proteomes" id="UP000199455"/>
    </source>
</evidence>
<keyword evidence="2" id="KW-0238">DNA-binding</keyword>
<evidence type="ECO:0000256" key="3">
    <source>
        <dbReference type="ARBA" id="ARBA00023163"/>
    </source>
</evidence>
<evidence type="ECO:0000256" key="1">
    <source>
        <dbReference type="ARBA" id="ARBA00023015"/>
    </source>
</evidence>